<dbReference type="Gene3D" id="3.30.450.20">
    <property type="entry name" value="PAS domain"/>
    <property type="match status" value="4"/>
</dbReference>
<dbReference type="NCBIfam" id="TIGR00229">
    <property type="entry name" value="sensory_box"/>
    <property type="match status" value="3"/>
</dbReference>
<evidence type="ECO:0000256" key="7">
    <source>
        <dbReference type="ARBA" id="ARBA00022840"/>
    </source>
</evidence>
<dbReference type="CDD" id="cd16922">
    <property type="entry name" value="HATPase_EvgS-ArcB-TorS-like"/>
    <property type="match status" value="1"/>
</dbReference>
<dbReference type="Pfam" id="PF08447">
    <property type="entry name" value="PAS_3"/>
    <property type="match status" value="1"/>
</dbReference>
<dbReference type="SUPFAM" id="SSF55785">
    <property type="entry name" value="PYP-like sensor domain (PAS domain)"/>
    <property type="match status" value="3"/>
</dbReference>
<dbReference type="Gene3D" id="3.40.50.2300">
    <property type="match status" value="1"/>
</dbReference>
<dbReference type="AlphaFoldDB" id="A0A4R8DJ49"/>
<dbReference type="InterPro" id="IPR036097">
    <property type="entry name" value="HisK_dim/P_sf"/>
</dbReference>
<dbReference type="Proteomes" id="UP000294498">
    <property type="component" value="Unassembled WGS sequence"/>
</dbReference>
<evidence type="ECO:0000259" key="15">
    <source>
        <dbReference type="PROSITE" id="PS50112"/>
    </source>
</evidence>
<keyword evidence="7" id="KW-0067">ATP-binding</keyword>
<dbReference type="InterPro" id="IPR001789">
    <property type="entry name" value="Sig_transdc_resp-reg_receiver"/>
</dbReference>
<dbReference type="GO" id="GO:0000155">
    <property type="term" value="F:phosphorelay sensor kinase activity"/>
    <property type="evidence" value="ECO:0007669"/>
    <property type="project" value="InterPro"/>
</dbReference>
<dbReference type="InterPro" id="IPR001610">
    <property type="entry name" value="PAC"/>
</dbReference>
<comment type="caution">
    <text evidence="17">The sequence shown here is derived from an EMBL/GenBank/DDBJ whole genome shotgun (WGS) entry which is preliminary data.</text>
</comment>
<dbReference type="OrthoDB" id="9811889at2"/>
<evidence type="ECO:0000259" key="13">
    <source>
        <dbReference type="PROSITE" id="PS50109"/>
    </source>
</evidence>
<evidence type="ECO:0000256" key="11">
    <source>
        <dbReference type="PROSITE-ProRule" id="PRU00169"/>
    </source>
</evidence>
<dbReference type="SMART" id="SM00091">
    <property type="entry name" value="PAS"/>
    <property type="match status" value="3"/>
</dbReference>
<dbReference type="InterPro" id="IPR013655">
    <property type="entry name" value="PAS_fold_3"/>
</dbReference>
<proteinExistence type="predicted"/>
<dbReference type="Pfam" id="PF00072">
    <property type="entry name" value="Response_reg"/>
    <property type="match status" value="1"/>
</dbReference>
<feature type="domain" description="PAC" evidence="16">
    <location>
        <begin position="425"/>
        <end position="477"/>
    </location>
</feature>
<feature type="coiled-coil region" evidence="12">
    <location>
        <begin position="28"/>
        <end position="80"/>
    </location>
</feature>
<dbReference type="SUPFAM" id="SSF55874">
    <property type="entry name" value="ATPase domain of HSP90 chaperone/DNA topoisomerase II/histidine kinase"/>
    <property type="match status" value="1"/>
</dbReference>
<dbReference type="InterPro" id="IPR000700">
    <property type="entry name" value="PAS-assoc_C"/>
</dbReference>
<feature type="domain" description="PAC" evidence="16">
    <location>
        <begin position="318"/>
        <end position="371"/>
    </location>
</feature>
<keyword evidence="8" id="KW-0902">Two-component regulatory system</keyword>
<dbReference type="Gene3D" id="1.10.287.130">
    <property type="match status" value="1"/>
</dbReference>
<dbReference type="FunFam" id="3.30.565.10:FF:000010">
    <property type="entry name" value="Sensor histidine kinase RcsC"/>
    <property type="match status" value="1"/>
</dbReference>
<dbReference type="CDD" id="cd00130">
    <property type="entry name" value="PAS"/>
    <property type="match status" value="2"/>
</dbReference>
<dbReference type="GO" id="GO:0009927">
    <property type="term" value="F:histidine phosphotransfer kinase activity"/>
    <property type="evidence" value="ECO:0007669"/>
    <property type="project" value="TreeGrafter"/>
</dbReference>
<dbReference type="Gene3D" id="3.30.565.10">
    <property type="entry name" value="Histidine kinase-like ATPase, C-terminal domain"/>
    <property type="match status" value="1"/>
</dbReference>
<dbReference type="SUPFAM" id="SSF47384">
    <property type="entry name" value="Homodimeric domain of signal transducing histidine kinase"/>
    <property type="match status" value="1"/>
</dbReference>
<reference evidence="17 18" key="1">
    <citation type="submission" date="2019-03" db="EMBL/GenBank/DDBJ databases">
        <title>Genomic Encyclopedia of Type Strains, Phase IV (KMG-IV): sequencing the most valuable type-strain genomes for metagenomic binning, comparative biology and taxonomic classification.</title>
        <authorList>
            <person name="Goeker M."/>
        </authorList>
    </citation>
    <scope>NUCLEOTIDE SEQUENCE [LARGE SCALE GENOMIC DNA]</scope>
    <source>
        <strain evidence="17 18">DSM 100059</strain>
    </source>
</reference>
<dbReference type="Pfam" id="PF13188">
    <property type="entry name" value="PAS_8"/>
    <property type="match status" value="1"/>
</dbReference>
<keyword evidence="18" id="KW-1185">Reference proteome</keyword>
<evidence type="ECO:0000259" key="14">
    <source>
        <dbReference type="PROSITE" id="PS50110"/>
    </source>
</evidence>
<dbReference type="Pfam" id="PF00512">
    <property type="entry name" value="HisKA"/>
    <property type="match status" value="1"/>
</dbReference>
<dbReference type="PROSITE" id="PS50112">
    <property type="entry name" value="PAS"/>
    <property type="match status" value="1"/>
</dbReference>
<dbReference type="PANTHER" id="PTHR43047:SF72">
    <property type="entry name" value="OSMOSENSING HISTIDINE PROTEIN KINASE SLN1"/>
    <property type="match status" value="1"/>
</dbReference>
<dbReference type="CDD" id="cd00082">
    <property type="entry name" value="HisKA"/>
    <property type="match status" value="1"/>
</dbReference>
<evidence type="ECO:0000313" key="17">
    <source>
        <dbReference type="EMBL" id="TDW97354.1"/>
    </source>
</evidence>
<dbReference type="SUPFAM" id="SSF52172">
    <property type="entry name" value="CheY-like"/>
    <property type="match status" value="1"/>
</dbReference>
<evidence type="ECO:0000259" key="16">
    <source>
        <dbReference type="PROSITE" id="PS50113"/>
    </source>
</evidence>
<dbReference type="InterPro" id="IPR013656">
    <property type="entry name" value="PAS_4"/>
</dbReference>
<keyword evidence="5" id="KW-0547">Nucleotide-binding</keyword>
<dbReference type="GO" id="GO:0005524">
    <property type="term" value="F:ATP binding"/>
    <property type="evidence" value="ECO:0007669"/>
    <property type="project" value="UniProtKB-KW"/>
</dbReference>
<keyword evidence="3 11" id="KW-0597">Phosphoprotein</keyword>
<organism evidence="17 18">
    <name type="scientific">Dinghuibacter silviterrae</name>
    <dbReference type="NCBI Taxonomy" id="1539049"/>
    <lineage>
        <taxon>Bacteria</taxon>
        <taxon>Pseudomonadati</taxon>
        <taxon>Bacteroidota</taxon>
        <taxon>Chitinophagia</taxon>
        <taxon>Chitinophagales</taxon>
        <taxon>Chitinophagaceae</taxon>
        <taxon>Dinghuibacter</taxon>
    </lineage>
</organism>
<dbReference type="InterPro" id="IPR036890">
    <property type="entry name" value="HATPase_C_sf"/>
</dbReference>
<dbReference type="EMBL" id="SODV01000002">
    <property type="protein sequence ID" value="TDW97354.1"/>
    <property type="molecule type" value="Genomic_DNA"/>
</dbReference>
<dbReference type="PROSITE" id="PS50113">
    <property type="entry name" value="PAC"/>
    <property type="match status" value="2"/>
</dbReference>
<dbReference type="InterPro" id="IPR011006">
    <property type="entry name" value="CheY-like_superfamily"/>
</dbReference>
<dbReference type="SMART" id="SM00448">
    <property type="entry name" value="REC"/>
    <property type="match status" value="1"/>
</dbReference>
<evidence type="ECO:0000256" key="5">
    <source>
        <dbReference type="ARBA" id="ARBA00022741"/>
    </source>
</evidence>
<keyword evidence="6" id="KW-0418">Kinase</keyword>
<comment type="subunit">
    <text evidence="9">At low DSF concentrations, interacts with RpfF.</text>
</comment>
<dbReference type="PROSITE" id="PS50110">
    <property type="entry name" value="RESPONSE_REGULATORY"/>
    <property type="match status" value="1"/>
</dbReference>
<dbReference type="EC" id="2.7.13.3" evidence="2"/>
<dbReference type="InterPro" id="IPR000014">
    <property type="entry name" value="PAS"/>
</dbReference>
<comment type="catalytic activity">
    <reaction evidence="1">
        <text>ATP + protein L-histidine = ADP + protein N-phospho-L-histidine.</text>
        <dbReference type="EC" id="2.7.13.3"/>
    </reaction>
</comment>
<dbReference type="Pfam" id="PF02518">
    <property type="entry name" value="HATPase_c"/>
    <property type="match status" value="1"/>
</dbReference>
<dbReference type="PANTHER" id="PTHR43047">
    <property type="entry name" value="TWO-COMPONENT HISTIDINE PROTEIN KINASE"/>
    <property type="match status" value="1"/>
</dbReference>
<keyword evidence="4" id="KW-0808">Transferase</keyword>
<dbReference type="InterPro" id="IPR004358">
    <property type="entry name" value="Sig_transdc_His_kin-like_C"/>
</dbReference>
<accession>A0A4R8DJ49</accession>
<evidence type="ECO:0000256" key="3">
    <source>
        <dbReference type="ARBA" id="ARBA00022553"/>
    </source>
</evidence>
<dbReference type="PRINTS" id="PR00344">
    <property type="entry name" value="BCTRLSENSOR"/>
</dbReference>
<feature type="domain" description="PAS" evidence="15">
    <location>
        <begin position="372"/>
        <end position="420"/>
    </location>
</feature>
<dbReference type="InterPro" id="IPR035965">
    <property type="entry name" value="PAS-like_dom_sf"/>
</dbReference>
<dbReference type="SMART" id="SM00388">
    <property type="entry name" value="HisKA"/>
    <property type="match status" value="1"/>
</dbReference>
<evidence type="ECO:0000256" key="10">
    <source>
        <dbReference type="ARBA" id="ARBA00068150"/>
    </source>
</evidence>
<evidence type="ECO:0000256" key="6">
    <source>
        <dbReference type="ARBA" id="ARBA00022777"/>
    </source>
</evidence>
<dbReference type="SMART" id="SM00387">
    <property type="entry name" value="HATPase_c"/>
    <property type="match status" value="1"/>
</dbReference>
<name>A0A4R8DJ49_9BACT</name>
<sequence>MKWNKLLERQMQKHLREGTLPAELIPFLEAINNSYNAYERDRELSERAFKISEEEYIEVTRQLKEELAQKKLSIEQLKEAAVSLGEGGIVLESENLADIAGFLSEQVNKRKVAANRLSALIRNMQTGILLEDEHGLVALTNQTFCDIFGIPRSPEALVGQDFSRMTARHNSLFLEPERFTRRIARLLEDKKVAVDEEIHLADGRIVERDYIPIFIDGIYSGQLWNYKDITKRKRDEARLKASEELWHFALEGAGEGVWQYYLPEKDVFISPRHHAMLGFDDEDTVISPGKWLSLVHPEDKHILFEVDEAYSRDAISWHEREYRVLHRDGHFIWILERGMVIRRHPDGMPARIVGTHSDITERKLAEQNIRLREEKYRNIIDNMNLGLVEADNEGLIQYVNQRFCDMSGYTPEELTGQNFLPGLSDASEVAVQNKKGDTRWWFVSRAANYNDSGVARGSVLIALDITDRKKLEVELQEARESAEQSAKAKESFLANMSHEIRTPMNAIKGMSIQLKKTPLDAKQQQYLDTIHTATNHLMVVINDILDMSKIQAGMLSIESIGMNLDNVIRHAIHVMEPDATEKGLALGIHLPAGLYPILMGDPHRLNQVLLNLLSNSIKFSEKGGVDVTCSVLNATPSSQLVRIVVKDTGIGMDANFLSTIFEQFSQEDRSIARKYGGTGLGMAITRQLIKLMNGDIEVFSEKGKGTEVCLTLPFQRGKKADLPSDADNLPGKALLKGKHILIVEDNELNRFVVKTLLKGYGVVIAEAVNGAEAVRLLREQTFDLVLMDVQMPVMSGLEAIAIIRNDLKLGVPVIALTANAIREEIDRYRLAGMNDHVSKPFEEATLIRAMTQYLG</sequence>
<protein>
    <recommendedName>
        <fullName evidence="10">Sensory/regulatory protein RpfC</fullName>
        <ecNumber evidence="2">2.7.13.3</ecNumber>
    </recommendedName>
</protein>
<evidence type="ECO:0000256" key="12">
    <source>
        <dbReference type="SAM" id="Coils"/>
    </source>
</evidence>
<dbReference type="InterPro" id="IPR005467">
    <property type="entry name" value="His_kinase_dom"/>
</dbReference>
<dbReference type="GO" id="GO:0005886">
    <property type="term" value="C:plasma membrane"/>
    <property type="evidence" value="ECO:0007669"/>
    <property type="project" value="TreeGrafter"/>
</dbReference>
<dbReference type="CDD" id="cd17546">
    <property type="entry name" value="REC_hyHK_CKI1_RcsC-like"/>
    <property type="match status" value="1"/>
</dbReference>
<dbReference type="RefSeq" id="WP_133999448.1">
    <property type="nucleotide sequence ID" value="NZ_SODV01000002.1"/>
</dbReference>
<dbReference type="PROSITE" id="PS50109">
    <property type="entry name" value="HIS_KIN"/>
    <property type="match status" value="1"/>
</dbReference>
<evidence type="ECO:0000256" key="2">
    <source>
        <dbReference type="ARBA" id="ARBA00012438"/>
    </source>
</evidence>
<evidence type="ECO:0000256" key="9">
    <source>
        <dbReference type="ARBA" id="ARBA00064003"/>
    </source>
</evidence>
<feature type="domain" description="Histidine kinase" evidence="13">
    <location>
        <begin position="495"/>
        <end position="716"/>
    </location>
</feature>
<keyword evidence="12" id="KW-0175">Coiled coil</keyword>
<dbReference type="InterPro" id="IPR003661">
    <property type="entry name" value="HisK_dim/P_dom"/>
</dbReference>
<evidence type="ECO:0000256" key="4">
    <source>
        <dbReference type="ARBA" id="ARBA00022679"/>
    </source>
</evidence>
<dbReference type="Pfam" id="PF08448">
    <property type="entry name" value="PAS_4"/>
    <property type="match status" value="1"/>
</dbReference>
<dbReference type="InterPro" id="IPR003594">
    <property type="entry name" value="HATPase_dom"/>
</dbReference>
<dbReference type="SMART" id="SM00086">
    <property type="entry name" value="PAC"/>
    <property type="match status" value="2"/>
</dbReference>
<feature type="modified residue" description="4-aspartylphosphate" evidence="11">
    <location>
        <position position="788"/>
    </location>
</feature>
<gene>
    <name evidence="17" type="ORF">EDB95_5201</name>
</gene>
<evidence type="ECO:0000256" key="1">
    <source>
        <dbReference type="ARBA" id="ARBA00000085"/>
    </source>
</evidence>
<dbReference type="FunFam" id="1.10.287.130:FF:000002">
    <property type="entry name" value="Two-component osmosensing histidine kinase"/>
    <property type="match status" value="1"/>
</dbReference>
<evidence type="ECO:0000256" key="8">
    <source>
        <dbReference type="ARBA" id="ARBA00023012"/>
    </source>
</evidence>
<feature type="domain" description="Response regulatory" evidence="14">
    <location>
        <begin position="739"/>
        <end position="854"/>
    </location>
</feature>
<evidence type="ECO:0000313" key="18">
    <source>
        <dbReference type="Proteomes" id="UP000294498"/>
    </source>
</evidence>